<keyword evidence="11" id="KW-1185">Reference proteome</keyword>
<dbReference type="InterPro" id="IPR018510">
    <property type="entry name" value="DAP_epimerase_AS"/>
</dbReference>
<comment type="caution">
    <text evidence="8">Lacks conserved residue(s) required for the propagation of feature annotation.</text>
</comment>
<dbReference type="EC" id="5.1.1.7" evidence="3 8"/>
<dbReference type="PANTHER" id="PTHR31689:SF0">
    <property type="entry name" value="DIAMINOPIMELATE EPIMERASE"/>
    <property type="match status" value="1"/>
</dbReference>
<feature type="binding site" evidence="8">
    <location>
        <position position="179"/>
    </location>
    <ligand>
        <name>substrate</name>
    </ligand>
</feature>
<dbReference type="GO" id="GO:0008837">
    <property type="term" value="F:diaminopimelate epimerase activity"/>
    <property type="evidence" value="ECO:0007669"/>
    <property type="project" value="UniProtKB-UniRule"/>
</dbReference>
<feature type="binding site" evidence="8">
    <location>
        <begin position="241"/>
        <end position="242"/>
    </location>
    <ligand>
        <name>substrate</name>
    </ligand>
</feature>
<gene>
    <name evidence="8" type="primary">dapF</name>
    <name evidence="10" type="ORF">CLV92_101145</name>
</gene>
<dbReference type="OrthoDB" id="9805408at2"/>
<comment type="subunit">
    <text evidence="8">Homodimer.</text>
</comment>
<keyword evidence="6 8" id="KW-0413">Isomerase</keyword>
<reference evidence="10 11" key="1">
    <citation type="submission" date="2018-02" db="EMBL/GenBank/DDBJ databases">
        <title>Genomic Encyclopedia of Archaeal and Bacterial Type Strains, Phase II (KMG-II): from individual species to whole genera.</title>
        <authorList>
            <person name="Goeker M."/>
        </authorList>
    </citation>
    <scope>NUCLEOTIDE SEQUENCE [LARGE SCALE GENOMIC DNA]</scope>
    <source>
        <strain evidence="10 11">DSM 22857</strain>
    </source>
</reference>
<dbReference type="SUPFAM" id="SSF54506">
    <property type="entry name" value="Diaminopimelate epimerase-like"/>
    <property type="match status" value="2"/>
</dbReference>
<dbReference type="EMBL" id="PTJD01000001">
    <property type="protein sequence ID" value="PPK98450.1"/>
    <property type="molecule type" value="Genomic_DNA"/>
</dbReference>
<dbReference type="AlphaFoldDB" id="A0A2S6IW36"/>
<dbReference type="InterPro" id="IPR001653">
    <property type="entry name" value="DAP_epimerase_DapF"/>
</dbReference>
<evidence type="ECO:0000256" key="7">
    <source>
        <dbReference type="ARBA" id="ARBA00051712"/>
    </source>
</evidence>
<dbReference type="GO" id="GO:0005829">
    <property type="term" value="C:cytosol"/>
    <property type="evidence" value="ECO:0007669"/>
    <property type="project" value="TreeGrafter"/>
</dbReference>
<dbReference type="NCBIfam" id="TIGR00652">
    <property type="entry name" value="DapF"/>
    <property type="match status" value="1"/>
</dbReference>
<proteinExistence type="inferred from homology"/>
<comment type="catalytic activity">
    <reaction evidence="7 8">
        <text>(2S,6S)-2,6-diaminopimelate = meso-2,6-diaminopimelate</text>
        <dbReference type="Rhea" id="RHEA:15393"/>
        <dbReference type="ChEBI" id="CHEBI:57609"/>
        <dbReference type="ChEBI" id="CHEBI:57791"/>
        <dbReference type="EC" id="5.1.1.7"/>
    </reaction>
</comment>
<dbReference type="Gene3D" id="3.10.310.10">
    <property type="entry name" value="Diaminopimelate Epimerase, Chain A, domain 1"/>
    <property type="match status" value="2"/>
</dbReference>
<feature type="site" description="Could be important to modulate the pK values of the two catalytic cysteine residues" evidence="8">
    <location>
        <position position="181"/>
    </location>
</feature>
<comment type="caution">
    <text evidence="10">The sequence shown here is derived from an EMBL/GenBank/DDBJ whole genome shotgun (WGS) entry which is preliminary data.</text>
</comment>
<evidence type="ECO:0000256" key="9">
    <source>
        <dbReference type="PROSITE-ProRule" id="PRU10125"/>
    </source>
</evidence>
<keyword evidence="4 8" id="KW-0028">Amino-acid biosynthesis</keyword>
<organism evidence="10 11">
    <name type="scientific">Kineococcus xinjiangensis</name>
    <dbReference type="NCBI Taxonomy" id="512762"/>
    <lineage>
        <taxon>Bacteria</taxon>
        <taxon>Bacillati</taxon>
        <taxon>Actinomycetota</taxon>
        <taxon>Actinomycetes</taxon>
        <taxon>Kineosporiales</taxon>
        <taxon>Kineosporiaceae</taxon>
        <taxon>Kineococcus</taxon>
    </lineage>
</organism>
<dbReference type="GO" id="GO:0009089">
    <property type="term" value="P:lysine biosynthetic process via diaminopimelate"/>
    <property type="evidence" value="ECO:0007669"/>
    <property type="project" value="UniProtKB-UniRule"/>
</dbReference>
<feature type="binding site" evidence="8">
    <location>
        <position position="212"/>
    </location>
    <ligand>
        <name>substrate</name>
    </ligand>
</feature>
<evidence type="ECO:0000313" key="11">
    <source>
        <dbReference type="Proteomes" id="UP000239485"/>
    </source>
</evidence>
<dbReference type="Proteomes" id="UP000239485">
    <property type="component" value="Unassembled WGS sequence"/>
</dbReference>
<evidence type="ECO:0000313" key="10">
    <source>
        <dbReference type="EMBL" id="PPK98450.1"/>
    </source>
</evidence>
<feature type="binding site" evidence="8">
    <location>
        <position position="81"/>
    </location>
    <ligand>
        <name>substrate</name>
    </ligand>
</feature>
<keyword evidence="5 8" id="KW-0457">Lysine biosynthesis</keyword>
<feature type="active site" evidence="9">
    <location>
        <position position="90"/>
    </location>
</feature>
<accession>A0A2S6IW36</accession>
<name>A0A2S6IW36_9ACTN</name>
<comment type="function">
    <text evidence="8">Catalyzes the stereoinversion of LL-2,6-diaminopimelate (L,L-DAP) to meso-diaminopimelate (meso-DAP), a precursor of L-lysine and an essential component of the bacterial peptidoglycan.</text>
</comment>
<feature type="binding site" evidence="8">
    <location>
        <begin position="91"/>
        <end position="92"/>
    </location>
    <ligand>
        <name>substrate</name>
    </ligand>
</feature>
<feature type="site" description="Could be important to modulate the pK values of the two catalytic cysteine residues" evidence="8">
    <location>
        <position position="241"/>
    </location>
</feature>
<feature type="binding site" evidence="8">
    <location>
        <position position="20"/>
    </location>
    <ligand>
        <name>substrate</name>
    </ligand>
</feature>
<dbReference type="RefSeq" id="WP_104430870.1">
    <property type="nucleotide sequence ID" value="NZ_PTJD01000001.1"/>
</dbReference>
<feature type="binding site" evidence="8">
    <location>
        <begin position="251"/>
        <end position="252"/>
    </location>
    <ligand>
        <name>substrate</name>
    </ligand>
</feature>
<dbReference type="UniPathway" id="UPA00034">
    <property type="reaction ID" value="UER00025"/>
</dbReference>
<comment type="similarity">
    <text evidence="2 8">Belongs to the diaminopimelate epimerase family.</text>
</comment>
<feature type="active site" description="Proton acceptor" evidence="8">
    <location>
        <position position="250"/>
    </location>
</feature>
<comment type="pathway">
    <text evidence="1 8">Amino-acid biosynthesis; L-lysine biosynthesis via DAP pathway; DL-2,6-diaminopimelate from LL-2,6-diaminopimelate: step 1/1.</text>
</comment>
<keyword evidence="8" id="KW-0963">Cytoplasm</keyword>
<dbReference type="PROSITE" id="PS01326">
    <property type="entry name" value="DAP_EPIMERASE"/>
    <property type="match status" value="1"/>
</dbReference>
<dbReference type="PANTHER" id="PTHR31689">
    <property type="entry name" value="DIAMINOPIMELATE EPIMERASE, CHLOROPLASTIC"/>
    <property type="match status" value="1"/>
</dbReference>
<evidence type="ECO:0000256" key="6">
    <source>
        <dbReference type="ARBA" id="ARBA00023235"/>
    </source>
</evidence>
<evidence type="ECO:0000256" key="2">
    <source>
        <dbReference type="ARBA" id="ARBA00010219"/>
    </source>
</evidence>
<feature type="active site" description="Proton donor" evidence="8">
    <location>
        <position position="90"/>
    </location>
</feature>
<evidence type="ECO:0000256" key="3">
    <source>
        <dbReference type="ARBA" id="ARBA00013080"/>
    </source>
</evidence>
<comment type="subcellular location">
    <subcellularLocation>
        <location evidence="8">Cytoplasm</location>
    </subcellularLocation>
</comment>
<evidence type="ECO:0000256" key="5">
    <source>
        <dbReference type="ARBA" id="ARBA00023154"/>
    </source>
</evidence>
<evidence type="ECO:0000256" key="8">
    <source>
        <dbReference type="HAMAP-Rule" id="MF_00197"/>
    </source>
</evidence>
<sequence length="324" mass="33164">MTAPTAPTGRTFAKGHGTANDFVLVPDPAGQWDPSPEEVAVICDRRTGIGADGLIRAVRSASLGAGVPLAAEAEWFMDYRNADGSLSEMCGNGVRVYAEYLLREGFVPAEAGDGRWWSVATRGGIKRVRREADGQWTVHMGPWRLSGGAEAARTASDALVGVPGLDGVPRPALSLDLGNPHTVVALAGTDELAAADLTRAPVVEPVPPYGTNVELVVPLHSVDVTGDSRPDIGEVVMRVHERGVGETRSCGTGACAAALATRLWAGAGAPDVWRVDVPGGQLTVTVEPGGSVEAGTCLLTGPAVIVADGVLAAGVLEAGVLSAG</sequence>
<evidence type="ECO:0000256" key="4">
    <source>
        <dbReference type="ARBA" id="ARBA00022605"/>
    </source>
</evidence>
<dbReference type="HAMAP" id="MF_00197">
    <property type="entry name" value="DAP_epimerase"/>
    <property type="match status" value="1"/>
</dbReference>
<evidence type="ECO:0000256" key="1">
    <source>
        <dbReference type="ARBA" id="ARBA00005196"/>
    </source>
</evidence>
<protein>
    <recommendedName>
        <fullName evidence="3 8">Diaminopimelate epimerase</fullName>
        <shortName evidence="8">DAP epimerase</shortName>
        <ecNumber evidence="3 8">5.1.1.7</ecNumber>
    </recommendedName>
    <alternativeName>
        <fullName evidence="8">PLP-independent amino acid racemase</fullName>
    </alternativeName>
</protein>
<dbReference type="Pfam" id="PF01678">
    <property type="entry name" value="DAP_epimerase"/>
    <property type="match status" value="2"/>
</dbReference>